<dbReference type="AlphaFoldDB" id="A0AAW5RLI0"/>
<organism evidence="2 3">
    <name type="scientific">Aeromonas media</name>
    <dbReference type="NCBI Taxonomy" id="651"/>
    <lineage>
        <taxon>Bacteria</taxon>
        <taxon>Pseudomonadati</taxon>
        <taxon>Pseudomonadota</taxon>
        <taxon>Gammaproteobacteria</taxon>
        <taxon>Aeromonadales</taxon>
        <taxon>Aeromonadaceae</taxon>
        <taxon>Aeromonas</taxon>
    </lineage>
</organism>
<feature type="domain" description="Mor transcription activator" evidence="1">
    <location>
        <begin position="35"/>
        <end position="136"/>
    </location>
</feature>
<dbReference type="PANTHER" id="PTHR37812">
    <property type="entry name" value="MU-LIKE PROPHAGE FLUMU PROTEIN C"/>
    <property type="match status" value="1"/>
</dbReference>
<evidence type="ECO:0000313" key="3">
    <source>
        <dbReference type="Proteomes" id="UP001208651"/>
    </source>
</evidence>
<gene>
    <name evidence="2" type="ORF">LZT28_15295</name>
</gene>
<dbReference type="Gene3D" id="1.10.10.60">
    <property type="entry name" value="Homeodomain-like"/>
    <property type="match status" value="1"/>
</dbReference>
<evidence type="ECO:0000313" key="2">
    <source>
        <dbReference type="EMBL" id="MCV3289599.1"/>
    </source>
</evidence>
<dbReference type="PANTHER" id="PTHR37812:SF1">
    <property type="entry name" value="MU-LIKE PROPHAGE FLUMU PROTEIN C"/>
    <property type="match status" value="1"/>
</dbReference>
<name>A0AAW5RLI0_AERME</name>
<sequence>MSNREEQIEMFGEAVGKNEVSHHLDRLLDEDAEAAWPETLRDLYTLIERTIEQHRNDESLSVILLSEIVQTFGGARFYLPRGKSIEVMVRSMMVWKAFTGNNTYELSRQFKVSMREIQYILARMRKLEARSRQRDMFAGMEQAAPSLVRKHGRLY</sequence>
<dbReference type="InterPro" id="IPR052411">
    <property type="entry name" value="c-mor_Regulatory_Protein"/>
</dbReference>
<comment type="caution">
    <text evidence="2">The sequence shown here is derived from an EMBL/GenBank/DDBJ whole genome shotgun (WGS) entry which is preliminary data.</text>
</comment>
<dbReference type="SUPFAM" id="SSF46689">
    <property type="entry name" value="Homeodomain-like"/>
    <property type="match status" value="1"/>
</dbReference>
<accession>A0AAW5RLI0</accession>
<dbReference type="InterPro" id="IPR009057">
    <property type="entry name" value="Homeodomain-like_sf"/>
</dbReference>
<dbReference type="Pfam" id="PF08765">
    <property type="entry name" value="Mor"/>
    <property type="match status" value="1"/>
</dbReference>
<dbReference type="RefSeq" id="WP_263685612.1">
    <property type="nucleotide sequence ID" value="NZ_JAJVCY010000030.1"/>
</dbReference>
<reference evidence="2" key="1">
    <citation type="submission" date="2022-01" db="EMBL/GenBank/DDBJ databases">
        <title>Comparison of Fish pathogen Aeromonas spp.</title>
        <authorList>
            <person name="Dubey S."/>
            <person name="Sorum H."/>
            <person name="Munangandu H.M."/>
        </authorList>
    </citation>
    <scope>NUCLEOTIDE SEQUENCE</scope>
    <source>
        <strain evidence="2">SD/21-15</strain>
    </source>
</reference>
<protein>
    <recommendedName>
        <fullName evidence="1">Mor transcription activator domain-containing protein</fullName>
    </recommendedName>
</protein>
<dbReference type="InterPro" id="IPR014875">
    <property type="entry name" value="Mor_transcription_activator"/>
</dbReference>
<dbReference type="EMBL" id="JAJVCY010000030">
    <property type="protein sequence ID" value="MCV3289599.1"/>
    <property type="molecule type" value="Genomic_DNA"/>
</dbReference>
<proteinExistence type="predicted"/>
<dbReference type="Proteomes" id="UP001208651">
    <property type="component" value="Unassembled WGS sequence"/>
</dbReference>
<evidence type="ECO:0000259" key="1">
    <source>
        <dbReference type="Pfam" id="PF08765"/>
    </source>
</evidence>